<accession>A0A0F9RHM7</accession>
<keyword evidence="2" id="KW-0946">Virion</keyword>
<comment type="subcellular location">
    <subcellularLocation>
        <location evidence="1">Virion</location>
    </subcellularLocation>
</comment>
<reference evidence="5" key="1">
    <citation type="journal article" date="2015" name="Nature">
        <title>Complex archaea that bridge the gap between prokaryotes and eukaryotes.</title>
        <authorList>
            <person name="Spang A."/>
            <person name="Saw J.H."/>
            <person name="Jorgensen S.L."/>
            <person name="Zaremba-Niedzwiedzka K."/>
            <person name="Martijn J."/>
            <person name="Lind A.E."/>
            <person name="van Eijk R."/>
            <person name="Schleper C."/>
            <person name="Guy L."/>
            <person name="Ettema T.J."/>
        </authorList>
    </citation>
    <scope>NUCLEOTIDE SEQUENCE</scope>
</reference>
<evidence type="ECO:0000259" key="4">
    <source>
        <dbReference type="Pfam" id="PF05065"/>
    </source>
</evidence>
<dbReference type="SUPFAM" id="SSF56563">
    <property type="entry name" value="Major capsid protein gp5"/>
    <property type="match status" value="1"/>
</dbReference>
<gene>
    <name evidence="5" type="ORF">LCGC14_0893880</name>
</gene>
<dbReference type="NCBIfam" id="TIGR01554">
    <property type="entry name" value="major_cap_HK97"/>
    <property type="match status" value="1"/>
</dbReference>
<dbReference type="AlphaFoldDB" id="A0A0F9RHM7"/>
<dbReference type="InterPro" id="IPR054612">
    <property type="entry name" value="Phage_capsid-like_C"/>
</dbReference>
<feature type="region of interest" description="Disordered" evidence="3">
    <location>
        <begin position="53"/>
        <end position="76"/>
    </location>
</feature>
<evidence type="ECO:0000256" key="2">
    <source>
        <dbReference type="ARBA" id="ARBA00022844"/>
    </source>
</evidence>
<comment type="caution">
    <text evidence="5">The sequence shown here is derived from an EMBL/GenBank/DDBJ whole genome shotgun (WGS) entry which is preliminary data.</text>
</comment>
<evidence type="ECO:0000256" key="3">
    <source>
        <dbReference type="SAM" id="MobiDB-lite"/>
    </source>
</evidence>
<dbReference type="InterPro" id="IPR024455">
    <property type="entry name" value="Phage_capsid"/>
</dbReference>
<protein>
    <recommendedName>
        <fullName evidence="4">Phage capsid-like C-terminal domain-containing protein</fullName>
    </recommendedName>
</protein>
<evidence type="ECO:0000313" key="5">
    <source>
        <dbReference type="EMBL" id="KKN24526.1"/>
    </source>
</evidence>
<feature type="domain" description="Phage capsid-like C-terminal" evidence="4">
    <location>
        <begin position="155"/>
        <end position="433"/>
    </location>
</feature>
<dbReference type="EMBL" id="LAZR01002876">
    <property type="protein sequence ID" value="KKN24526.1"/>
    <property type="molecule type" value="Genomic_DNA"/>
</dbReference>
<dbReference type="GO" id="GO:0044423">
    <property type="term" value="C:virion component"/>
    <property type="evidence" value="ECO:0007669"/>
    <property type="project" value="UniProtKB-KW"/>
</dbReference>
<dbReference type="Pfam" id="PF05065">
    <property type="entry name" value="Phage_capsid"/>
    <property type="match status" value="1"/>
</dbReference>
<proteinExistence type="predicted"/>
<organism evidence="5">
    <name type="scientific">marine sediment metagenome</name>
    <dbReference type="NCBI Taxonomy" id="412755"/>
    <lineage>
        <taxon>unclassified sequences</taxon>
        <taxon>metagenomes</taxon>
        <taxon>ecological metagenomes</taxon>
    </lineage>
</organism>
<evidence type="ECO:0000256" key="1">
    <source>
        <dbReference type="ARBA" id="ARBA00004328"/>
    </source>
</evidence>
<sequence>LQASAAKQRDEAKAIYAMGDSVSPEQAADAVKKFEGAKTDIERAGVLQGLIDMEDIEKDTSPPAKPDQPVPGHGGVAQDLDAAAKALEESGESGQKAGVVEGSDSPGFKNVGQLCQAARIFELTKGASTDPRLVMEMPDGTKAPAGQGTLIGEDGGFLVGDDITTSLLSKGFEQAQLASRCTQIEIGPNSNAYVAKTITETSRATGSRYGGIRMHRVEEGGTLTPSTVKLEKQRIELSKIAGLLYATEEQIADDVQLTSFINVHFPLETAHVVDTEIFRGTGVSGQCQGVLNANALVTITAEAGQDAATIIAENVENMWASIWTLGIAGYIWTFNQFAWPQLFQMAHNVGTGGLPVYLPPSGLSGAPFGTLFGLPVVPIEQASAVGTIGDITLSNFSQYNLIRKGGVKADTSMHVRFLTDEMAFRWTFRVNGQSSWTNSVTPESADSGKAFSPFIALATRA</sequence>
<dbReference type="Gene3D" id="3.30.2320.10">
    <property type="entry name" value="hypothetical protein PF0899 domain"/>
    <property type="match status" value="1"/>
</dbReference>
<feature type="non-terminal residue" evidence="5">
    <location>
        <position position="1"/>
    </location>
</feature>
<name>A0A0F9RHM7_9ZZZZ</name>
<dbReference type="Gene3D" id="3.30.2400.10">
    <property type="entry name" value="Major capsid protein gp5"/>
    <property type="match status" value="1"/>
</dbReference>